<dbReference type="Proteomes" id="UP000284842">
    <property type="component" value="Unassembled WGS sequence"/>
</dbReference>
<dbReference type="AlphaFoldDB" id="A0A409YEY9"/>
<organism evidence="2 3">
    <name type="scientific">Panaeolus cyanescens</name>
    <dbReference type="NCBI Taxonomy" id="181874"/>
    <lineage>
        <taxon>Eukaryota</taxon>
        <taxon>Fungi</taxon>
        <taxon>Dikarya</taxon>
        <taxon>Basidiomycota</taxon>
        <taxon>Agaricomycotina</taxon>
        <taxon>Agaricomycetes</taxon>
        <taxon>Agaricomycetidae</taxon>
        <taxon>Agaricales</taxon>
        <taxon>Agaricineae</taxon>
        <taxon>Galeropsidaceae</taxon>
        <taxon>Panaeolus</taxon>
    </lineage>
</organism>
<protein>
    <submittedName>
        <fullName evidence="2">Uncharacterized protein</fullName>
    </submittedName>
</protein>
<proteinExistence type="predicted"/>
<evidence type="ECO:0000313" key="3">
    <source>
        <dbReference type="Proteomes" id="UP000284842"/>
    </source>
</evidence>
<name>A0A409YEY9_9AGAR</name>
<dbReference type="EMBL" id="NHTK01001235">
    <property type="protein sequence ID" value="PPR01582.1"/>
    <property type="molecule type" value="Genomic_DNA"/>
</dbReference>
<keyword evidence="3" id="KW-1185">Reference proteome</keyword>
<feature type="compositionally biased region" description="Polar residues" evidence="1">
    <location>
        <begin position="1"/>
        <end position="14"/>
    </location>
</feature>
<evidence type="ECO:0000256" key="1">
    <source>
        <dbReference type="SAM" id="MobiDB-lite"/>
    </source>
</evidence>
<reference evidence="2 3" key="1">
    <citation type="journal article" date="2018" name="Evol. Lett.">
        <title>Horizontal gene cluster transfer increased hallucinogenic mushroom diversity.</title>
        <authorList>
            <person name="Reynolds H.T."/>
            <person name="Vijayakumar V."/>
            <person name="Gluck-Thaler E."/>
            <person name="Korotkin H.B."/>
            <person name="Matheny P.B."/>
            <person name="Slot J.C."/>
        </authorList>
    </citation>
    <scope>NUCLEOTIDE SEQUENCE [LARGE SCALE GENOMIC DNA]</scope>
    <source>
        <strain evidence="2 3">2629</strain>
    </source>
</reference>
<gene>
    <name evidence="2" type="ORF">CVT24_005874</name>
</gene>
<evidence type="ECO:0000313" key="2">
    <source>
        <dbReference type="EMBL" id="PPR01582.1"/>
    </source>
</evidence>
<feature type="region of interest" description="Disordered" evidence="1">
    <location>
        <begin position="1"/>
        <end position="41"/>
    </location>
</feature>
<sequence length="298" mass="34170">MPRITRSQNKNTSLEQQRRSPQTRPSTTPPPEQEVPLKSTRRRIVVPRVTKATCKRAEGRGSYLTESERFQYLQLHPCAGYVDKNGRVIVCRVCDKYDASTDEQVPRHIMCDTRKGTHYDLTAWRKHCQKTKLHGKALVRAHRLFENNGKDFPKARSRFTQRYLDEYGAQLSRRICQKDLEKKNRGGKQRQQEQNVNVNVNVPSTSTSGGYVALHNVDMHMSQSSATVQPRAQPHAEGSLNPIQNSQVLLPGAYPAPCTYQDTDIEPETGVPYETLMIMERNMHVRLARQRMSCSRTH</sequence>
<accession>A0A409YEY9</accession>
<dbReference type="InParanoid" id="A0A409YEY9"/>
<comment type="caution">
    <text evidence="2">The sequence shown here is derived from an EMBL/GenBank/DDBJ whole genome shotgun (WGS) entry which is preliminary data.</text>
</comment>
<feature type="region of interest" description="Disordered" evidence="1">
    <location>
        <begin position="182"/>
        <end position="203"/>
    </location>
</feature>